<sequence length="373" mass="40859">MEIKLEEFRTTLQAAVRQQAIRYTASHALAIRWEEDNTSAQQDTAHFQSMLKTLQLPAAQEFVIPSTDRTPGWNIAGVLRDVVSKAEKSAGRSLIMVHYAGHGKLGPNGNLLAVEGPSSNRSFDAQRCLVDQVDLLDSMPIDILFIFDCCYSFTACREPELAGRIVEIIGASDNASSSPLANSPPRNTLTAKIAGEIRCRQRQGHQYVEFADVVQALRSRENAVTKPVHRLKMGTSSICLPLGGLNIVNPLRIPPTLRAVFSVAITNDMNQQELDQFTALLRSFPPNAAIVLEGVYPTGSMCFILSSAYAVYSKLSGMRGYKLISEVTGHNRLRQPEAPGLSVSPKKENVPLSKQPGSIPSYSAENFIAEEMD</sequence>
<evidence type="ECO:0000259" key="2">
    <source>
        <dbReference type="Pfam" id="PF00656"/>
    </source>
</evidence>
<feature type="domain" description="Peptidase C14 caspase" evidence="2">
    <location>
        <begin position="40"/>
        <end position="151"/>
    </location>
</feature>
<organism evidence="3 4">
    <name type="scientific">Aspergillus ochraceoroseus</name>
    <dbReference type="NCBI Taxonomy" id="138278"/>
    <lineage>
        <taxon>Eukaryota</taxon>
        <taxon>Fungi</taxon>
        <taxon>Dikarya</taxon>
        <taxon>Ascomycota</taxon>
        <taxon>Pezizomycotina</taxon>
        <taxon>Eurotiomycetes</taxon>
        <taxon>Eurotiomycetidae</taxon>
        <taxon>Eurotiales</taxon>
        <taxon>Aspergillaceae</taxon>
        <taxon>Aspergillus</taxon>
        <taxon>Aspergillus subgen. Nidulantes</taxon>
    </lineage>
</organism>
<evidence type="ECO:0000256" key="1">
    <source>
        <dbReference type="SAM" id="MobiDB-lite"/>
    </source>
</evidence>
<dbReference type="AlphaFoldDB" id="A0A0F8XDJ4"/>
<dbReference type="GO" id="GO:0006508">
    <property type="term" value="P:proteolysis"/>
    <property type="evidence" value="ECO:0007669"/>
    <property type="project" value="InterPro"/>
</dbReference>
<proteinExistence type="predicted"/>
<evidence type="ECO:0000313" key="4">
    <source>
        <dbReference type="Proteomes" id="UP000034947"/>
    </source>
</evidence>
<dbReference type="Proteomes" id="UP000034947">
    <property type="component" value="Unassembled WGS sequence"/>
</dbReference>
<reference evidence="3 4" key="1">
    <citation type="submission" date="2015-02" db="EMBL/GenBank/DDBJ databases">
        <title>Draft Genome Sequences of Two Closely-Related Aflatoxigenic Aspergillus Species Obtained from the Cote d'Ivoire.</title>
        <authorList>
            <person name="Moore G.G."/>
            <person name="Beltz S.B."/>
            <person name="Mack B.M."/>
        </authorList>
    </citation>
    <scope>NUCLEOTIDE SEQUENCE [LARGE SCALE GENOMIC DNA]</scope>
    <source>
        <strain evidence="3 4">SRRC1432</strain>
    </source>
</reference>
<comment type="caution">
    <text evidence="3">The sequence shown here is derived from an EMBL/GenBank/DDBJ whole genome shotgun (WGS) entry which is preliminary data.</text>
</comment>
<feature type="region of interest" description="Disordered" evidence="1">
    <location>
        <begin position="334"/>
        <end position="361"/>
    </location>
</feature>
<dbReference type="VEuPathDB" id="FungiDB:P175DRAFT_0493216"/>
<protein>
    <recommendedName>
        <fullName evidence="2">Peptidase C14 caspase domain-containing protein</fullName>
    </recommendedName>
</protein>
<name>A0A0F8XDJ4_9EURO</name>
<accession>A0A0F8XDJ4</accession>
<gene>
    <name evidence="3" type="ORF">AOCH_004060</name>
</gene>
<dbReference type="EMBL" id="JYKN01001141">
    <property type="protein sequence ID" value="KKK21632.1"/>
    <property type="molecule type" value="Genomic_DNA"/>
</dbReference>
<dbReference type="OrthoDB" id="4760831at2759"/>
<dbReference type="InterPro" id="IPR011600">
    <property type="entry name" value="Pept_C14_caspase"/>
</dbReference>
<dbReference type="GO" id="GO:0004197">
    <property type="term" value="F:cysteine-type endopeptidase activity"/>
    <property type="evidence" value="ECO:0007669"/>
    <property type="project" value="InterPro"/>
</dbReference>
<dbReference type="Gene3D" id="3.40.50.1460">
    <property type="match status" value="1"/>
</dbReference>
<keyword evidence="4" id="KW-1185">Reference proteome</keyword>
<evidence type="ECO:0000313" key="3">
    <source>
        <dbReference type="EMBL" id="KKK21632.1"/>
    </source>
</evidence>
<dbReference type="Pfam" id="PF00656">
    <property type="entry name" value="Peptidase_C14"/>
    <property type="match status" value="1"/>
</dbReference>